<feature type="region of interest" description="Disordered" evidence="10">
    <location>
        <begin position="37"/>
        <end position="94"/>
    </location>
</feature>
<dbReference type="Pfam" id="PF02183">
    <property type="entry name" value="HALZ"/>
    <property type="match status" value="2"/>
</dbReference>
<reference evidence="13 14" key="1">
    <citation type="submission" date="2016-09" db="EMBL/GenBank/DDBJ databases">
        <title>The draft genome of Dichanthelium oligosanthes: A C3 panicoid grass species.</title>
        <authorList>
            <person name="Studer A.J."/>
            <person name="Schnable J.C."/>
            <person name="Brutnell T.P."/>
        </authorList>
    </citation>
    <scope>NUCLEOTIDE SEQUENCE [LARGE SCALE GENOMIC DNA]</scope>
    <source>
        <strain evidence="14">cv. Kellogg 1175</strain>
        <tissue evidence="13">Leaf</tissue>
    </source>
</reference>
<evidence type="ECO:0000256" key="1">
    <source>
        <dbReference type="ARBA" id="ARBA00004123"/>
    </source>
</evidence>
<dbReference type="InterPro" id="IPR001356">
    <property type="entry name" value="HD"/>
</dbReference>
<sequence>MAPQSLDLGLSLGLGLAALQPSFCYSGNAATVVAAAAEREASPTAAEERERERRCSPAGSPLSSGSGSGKRAAAERSAGAGSGSGDEDDDGGARKKLRLSKDQAAVLEECFKTHHTLTPKQKVALASSLGLRPRQVEVWFQNRRARTKLKQTEVDCEYLKRWCEQLAEENRRLGKEPIECSFLVSTKTMMPSSLDLGLSLGLTSQGSLSSCTTAGSSGGAISPWAAAISSVVGDVMMRRDAHAQQQQQHGAAAAAAFDADHGAMRASTSPDSAAALSSGASGDNKRDHRELERSGSGGVRSDEEDGADGSGGRKKLRLSKDQAAVLEECFKTHSTLNPKQKVALANRLGLRPRQVEVWFQNRRARTKLKQTEVDCEYLKRWCERLADENKRLEKELADLRALKAAPSPAAQPASPAATLTMCPSCRRVATNHQQQCHPKSKAPAAAAAGNVVPSHCQFFPAAVDRKNQSTWNAAAAPLVTRELF</sequence>
<gene>
    <name evidence="13" type="ORF">BAE44_0018166</name>
</gene>
<dbReference type="SMART" id="SM00389">
    <property type="entry name" value="HOX"/>
    <property type="match status" value="2"/>
</dbReference>
<dbReference type="SUPFAM" id="SSF46689">
    <property type="entry name" value="Homeodomain-like"/>
    <property type="match status" value="2"/>
</dbReference>
<keyword evidence="7 8" id="KW-0539">Nucleus</keyword>
<evidence type="ECO:0000256" key="4">
    <source>
        <dbReference type="ARBA" id="ARBA00023125"/>
    </source>
</evidence>
<dbReference type="CDD" id="cd00086">
    <property type="entry name" value="homeodomain"/>
    <property type="match status" value="2"/>
</dbReference>
<evidence type="ECO:0000256" key="6">
    <source>
        <dbReference type="ARBA" id="ARBA00023163"/>
    </source>
</evidence>
<dbReference type="InterPro" id="IPR017970">
    <property type="entry name" value="Homeobox_CS"/>
</dbReference>
<keyword evidence="11" id="KW-0732">Signal</keyword>
<dbReference type="PANTHER" id="PTHR45714">
    <property type="entry name" value="HOMEOBOX-LEUCINE ZIPPER PROTEIN HAT14"/>
    <property type="match status" value="1"/>
</dbReference>
<evidence type="ECO:0000256" key="8">
    <source>
        <dbReference type="PROSITE-ProRule" id="PRU00108"/>
    </source>
</evidence>
<dbReference type="SMART" id="SM00340">
    <property type="entry name" value="HALZ"/>
    <property type="match status" value="2"/>
</dbReference>
<feature type="domain" description="Homeobox" evidence="12">
    <location>
        <begin position="309"/>
        <end position="369"/>
    </location>
</feature>
<dbReference type="PRINTS" id="PR00031">
    <property type="entry name" value="HTHREPRESSR"/>
</dbReference>
<evidence type="ECO:0000256" key="11">
    <source>
        <dbReference type="SAM" id="SignalP"/>
    </source>
</evidence>
<keyword evidence="5 8" id="KW-0371">Homeobox</keyword>
<proteinExistence type="inferred from homology"/>
<evidence type="ECO:0000256" key="10">
    <source>
        <dbReference type="SAM" id="MobiDB-lite"/>
    </source>
</evidence>
<name>A0A1E5V6Z0_9POAL</name>
<feature type="DNA-binding region" description="Homeobox" evidence="8">
    <location>
        <begin position="92"/>
        <end position="151"/>
    </location>
</feature>
<dbReference type="PROSITE" id="PS50071">
    <property type="entry name" value="HOMEOBOX_2"/>
    <property type="match status" value="2"/>
</dbReference>
<dbReference type="PROSITE" id="PS00027">
    <property type="entry name" value="HOMEOBOX_1"/>
    <property type="match status" value="2"/>
</dbReference>
<dbReference type="Pfam" id="PF00046">
    <property type="entry name" value="Homeodomain"/>
    <property type="match status" value="2"/>
</dbReference>
<feature type="DNA-binding region" description="Homeobox" evidence="8">
    <location>
        <begin position="311"/>
        <end position="370"/>
    </location>
</feature>
<keyword evidence="3" id="KW-0805">Transcription regulation</keyword>
<dbReference type="GO" id="GO:0000981">
    <property type="term" value="F:DNA-binding transcription factor activity, RNA polymerase II-specific"/>
    <property type="evidence" value="ECO:0007669"/>
    <property type="project" value="InterPro"/>
</dbReference>
<evidence type="ECO:0000313" key="14">
    <source>
        <dbReference type="Proteomes" id="UP000095767"/>
    </source>
</evidence>
<comment type="similarity">
    <text evidence="2">Belongs to the HD-ZIP homeobox family. Class II subfamily.</text>
</comment>
<feature type="signal peptide" evidence="11">
    <location>
        <begin position="1"/>
        <end position="17"/>
    </location>
</feature>
<dbReference type="InterPro" id="IPR000047">
    <property type="entry name" value="HTH_motif"/>
</dbReference>
<comment type="subcellular location">
    <subcellularLocation>
        <location evidence="1 8 9">Nucleus</location>
    </subcellularLocation>
</comment>
<protein>
    <submittedName>
        <fullName evidence="13">Homeobox-leucine zipper protein HOX2</fullName>
    </submittedName>
</protein>
<accession>A0A1E5V6Z0</accession>
<keyword evidence="14" id="KW-1185">Reference proteome</keyword>
<feature type="compositionally biased region" description="Basic and acidic residues" evidence="10">
    <location>
        <begin position="283"/>
        <end position="293"/>
    </location>
</feature>
<feature type="compositionally biased region" description="Low complexity" evidence="10">
    <location>
        <begin position="272"/>
        <end position="282"/>
    </location>
</feature>
<dbReference type="InterPro" id="IPR050762">
    <property type="entry name" value="HD-ZIP_Homeobox_LZ_Class_II"/>
</dbReference>
<comment type="caution">
    <text evidence="13">The sequence shown here is derived from an EMBL/GenBank/DDBJ whole genome shotgun (WGS) entry which is preliminary data.</text>
</comment>
<feature type="chain" id="PRO_5009187793" evidence="11">
    <location>
        <begin position="18"/>
        <end position="484"/>
    </location>
</feature>
<dbReference type="InterPro" id="IPR003106">
    <property type="entry name" value="Leu_zip_homeo"/>
</dbReference>
<keyword evidence="4 8" id="KW-0238">DNA-binding</keyword>
<dbReference type="Gene3D" id="1.10.10.60">
    <property type="entry name" value="Homeodomain-like"/>
    <property type="match status" value="2"/>
</dbReference>
<dbReference type="AlphaFoldDB" id="A0A1E5V6Z0"/>
<evidence type="ECO:0000256" key="3">
    <source>
        <dbReference type="ARBA" id="ARBA00023015"/>
    </source>
</evidence>
<feature type="compositionally biased region" description="Basic and acidic residues" evidence="10">
    <location>
        <begin position="37"/>
        <end position="55"/>
    </location>
</feature>
<feature type="compositionally biased region" description="Low complexity" evidence="10">
    <location>
        <begin position="56"/>
        <end position="79"/>
    </location>
</feature>
<keyword evidence="6" id="KW-0804">Transcription</keyword>
<dbReference type="Proteomes" id="UP000095767">
    <property type="component" value="Unassembled WGS sequence"/>
</dbReference>
<feature type="region of interest" description="Disordered" evidence="10">
    <location>
        <begin position="263"/>
        <end position="316"/>
    </location>
</feature>
<dbReference type="GO" id="GO:0043565">
    <property type="term" value="F:sequence-specific DNA binding"/>
    <property type="evidence" value="ECO:0007669"/>
    <property type="project" value="InterPro"/>
</dbReference>
<evidence type="ECO:0000256" key="9">
    <source>
        <dbReference type="RuleBase" id="RU000682"/>
    </source>
</evidence>
<evidence type="ECO:0000256" key="5">
    <source>
        <dbReference type="ARBA" id="ARBA00023155"/>
    </source>
</evidence>
<dbReference type="InterPro" id="IPR009057">
    <property type="entry name" value="Homeodomain-like_sf"/>
</dbReference>
<evidence type="ECO:0000256" key="7">
    <source>
        <dbReference type="ARBA" id="ARBA00023242"/>
    </source>
</evidence>
<feature type="domain" description="Homeobox" evidence="12">
    <location>
        <begin position="90"/>
        <end position="150"/>
    </location>
</feature>
<dbReference type="EMBL" id="LWDX02049616">
    <property type="protein sequence ID" value="OEL20817.1"/>
    <property type="molecule type" value="Genomic_DNA"/>
</dbReference>
<dbReference type="GO" id="GO:0005634">
    <property type="term" value="C:nucleus"/>
    <property type="evidence" value="ECO:0007669"/>
    <property type="project" value="UniProtKB-SubCell"/>
</dbReference>
<evidence type="ECO:0000259" key="12">
    <source>
        <dbReference type="PROSITE" id="PS50071"/>
    </source>
</evidence>
<evidence type="ECO:0000256" key="2">
    <source>
        <dbReference type="ARBA" id="ARBA00006074"/>
    </source>
</evidence>
<dbReference type="OrthoDB" id="6159439at2759"/>
<dbReference type="PANTHER" id="PTHR45714:SF7">
    <property type="entry name" value="HOMEOBOX-LEUCINE ZIPPER PROTEIN HOX2"/>
    <property type="match status" value="1"/>
</dbReference>
<evidence type="ECO:0000313" key="13">
    <source>
        <dbReference type="EMBL" id="OEL20817.1"/>
    </source>
</evidence>
<organism evidence="13 14">
    <name type="scientific">Dichanthelium oligosanthes</name>
    <dbReference type="NCBI Taxonomy" id="888268"/>
    <lineage>
        <taxon>Eukaryota</taxon>
        <taxon>Viridiplantae</taxon>
        <taxon>Streptophyta</taxon>
        <taxon>Embryophyta</taxon>
        <taxon>Tracheophyta</taxon>
        <taxon>Spermatophyta</taxon>
        <taxon>Magnoliopsida</taxon>
        <taxon>Liliopsida</taxon>
        <taxon>Poales</taxon>
        <taxon>Poaceae</taxon>
        <taxon>PACMAD clade</taxon>
        <taxon>Panicoideae</taxon>
        <taxon>Panicodae</taxon>
        <taxon>Paniceae</taxon>
        <taxon>Dichantheliinae</taxon>
        <taxon>Dichanthelium</taxon>
    </lineage>
</organism>